<dbReference type="GO" id="GO:0080030">
    <property type="term" value="F:methyl indole-3-acetate esterase activity"/>
    <property type="evidence" value="ECO:0007669"/>
    <property type="project" value="TreeGrafter"/>
</dbReference>
<evidence type="ECO:0000259" key="1">
    <source>
        <dbReference type="Pfam" id="PF12697"/>
    </source>
</evidence>
<feature type="domain" description="AB hydrolase-1" evidence="1">
    <location>
        <begin position="17"/>
        <end position="150"/>
    </location>
</feature>
<dbReference type="GO" id="GO:0009694">
    <property type="term" value="P:jasmonic acid metabolic process"/>
    <property type="evidence" value="ECO:0007669"/>
    <property type="project" value="TreeGrafter"/>
</dbReference>
<keyword evidence="3" id="KW-1185">Reference proteome</keyword>
<reference evidence="2 3" key="1">
    <citation type="submission" date="2020-09" db="EMBL/GenBank/DDBJ databases">
        <title>De no assembly of potato wild relative species, Solanum commersonii.</title>
        <authorList>
            <person name="Cho K."/>
        </authorList>
    </citation>
    <scope>NUCLEOTIDE SEQUENCE [LARGE SCALE GENOMIC DNA]</scope>
    <source>
        <strain evidence="2">LZ3.2</strain>
        <tissue evidence="2">Leaf</tissue>
    </source>
</reference>
<dbReference type="Proteomes" id="UP000824120">
    <property type="component" value="Chromosome 3"/>
</dbReference>
<organism evidence="2 3">
    <name type="scientific">Solanum commersonii</name>
    <name type="common">Commerson's wild potato</name>
    <name type="synonym">Commerson's nightshade</name>
    <dbReference type="NCBI Taxonomy" id="4109"/>
    <lineage>
        <taxon>Eukaryota</taxon>
        <taxon>Viridiplantae</taxon>
        <taxon>Streptophyta</taxon>
        <taxon>Embryophyta</taxon>
        <taxon>Tracheophyta</taxon>
        <taxon>Spermatophyta</taxon>
        <taxon>Magnoliopsida</taxon>
        <taxon>eudicotyledons</taxon>
        <taxon>Gunneridae</taxon>
        <taxon>Pentapetalae</taxon>
        <taxon>asterids</taxon>
        <taxon>lamiids</taxon>
        <taxon>Solanales</taxon>
        <taxon>Solanaceae</taxon>
        <taxon>Solanoideae</taxon>
        <taxon>Solaneae</taxon>
        <taxon>Solanum</taxon>
    </lineage>
</organism>
<dbReference type="GO" id="GO:0080032">
    <property type="term" value="F:methyl jasmonate esterase activity"/>
    <property type="evidence" value="ECO:0007669"/>
    <property type="project" value="TreeGrafter"/>
</dbReference>
<dbReference type="InterPro" id="IPR029058">
    <property type="entry name" value="AB_hydrolase_fold"/>
</dbReference>
<dbReference type="Pfam" id="PF12697">
    <property type="entry name" value="Abhydrolase_6"/>
    <property type="match status" value="1"/>
</dbReference>
<dbReference type="Gene3D" id="3.40.50.1820">
    <property type="entry name" value="alpha/beta hydrolase"/>
    <property type="match status" value="2"/>
</dbReference>
<dbReference type="OrthoDB" id="408373at2759"/>
<dbReference type="GO" id="GO:0080031">
    <property type="term" value="F:methyl salicylate esterase activity"/>
    <property type="evidence" value="ECO:0007669"/>
    <property type="project" value="TreeGrafter"/>
</dbReference>
<proteinExistence type="predicted"/>
<dbReference type="GO" id="GO:0009696">
    <property type="term" value="P:salicylic acid metabolic process"/>
    <property type="evidence" value="ECO:0007669"/>
    <property type="project" value="TreeGrafter"/>
</dbReference>
<dbReference type="PANTHER" id="PTHR10992:SF1066">
    <property type="entry name" value="METHYL JASMONATE ESTERASE 1"/>
    <property type="match status" value="1"/>
</dbReference>
<evidence type="ECO:0000313" key="2">
    <source>
        <dbReference type="EMBL" id="KAG5614737.1"/>
    </source>
</evidence>
<sequence>MADYNEPLMESTNSLPQQERVVLVGHSMGGINISLAMEKFPHKIAVAVFVSASMPGPDLNLVAVTQQDLTLATYLVRPVPLFDESVLLTNTTLLKEKYGSVHRVYVVCDKDRVLKEEQFQRWLIKNNPPDEVQMIHDAGHMVMFSKPRELCSCLVMISQKYH</sequence>
<gene>
    <name evidence="2" type="ORF">H5410_014561</name>
</gene>
<dbReference type="InterPro" id="IPR000073">
    <property type="entry name" value="AB_hydrolase_1"/>
</dbReference>
<comment type="caution">
    <text evidence="2">The sequence shown here is derived from an EMBL/GenBank/DDBJ whole genome shotgun (WGS) entry which is preliminary data.</text>
</comment>
<dbReference type="PANTHER" id="PTHR10992">
    <property type="entry name" value="METHYLESTERASE FAMILY MEMBER"/>
    <property type="match status" value="1"/>
</dbReference>
<protein>
    <recommendedName>
        <fullName evidence="1">AB hydrolase-1 domain-containing protein</fullName>
    </recommendedName>
</protein>
<dbReference type="SUPFAM" id="SSF53474">
    <property type="entry name" value="alpha/beta-Hydrolases"/>
    <property type="match status" value="1"/>
</dbReference>
<name>A0A9J5ZR94_SOLCO</name>
<accession>A0A9J5ZR94</accession>
<evidence type="ECO:0000313" key="3">
    <source>
        <dbReference type="Proteomes" id="UP000824120"/>
    </source>
</evidence>
<dbReference type="InterPro" id="IPR045889">
    <property type="entry name" value="MES/HNL"/>
</dbReference>
<dbReference type="AlphaFoldDB" id="A0A9J5ZR94"/>
<dbReference type="EMBL" id="JACXVP010000003">
    <property type="protein sequence ID" value="KAG5614737.1"/>
    <property type="molecule type" value="Genomic_DNA"/>
</dbReference>